<dbReference type="SUPFAM" id="SSF49777">
    <property type="entry name" value="PEBP-like"/>
    <property type="match status" value="1"/>
</dbReference>
<feature type="region of interest" description="Disordered" evidence="1">
    <location>
        <begin position="30"/>
        <end position="61"/>
    </location>
</feature>
<evidence type="ECO:0000256" key="1">
    <source>
        <dbReference type="SAM" id="MobiDB-lite"/>
    </source>
</evidence>
<reference evidence="2" key="1">
    <citation type="submission" date="2019-03" db="EMBL/GenBank/DDBJ databases">
        <title>Lake Tanganyika Metagenome-Assembled Genomes (MAGs).</title>
        <authorList>
            <person name="Tran P."/>
        </authorList>
    </citation>
    <scope>NUCLEOTIDE SEQUENCE</scope>
    <source>
        <strain evidence="2">K_DeepCast_150m_m2_040</strain>
    </source>
</reference>
<dbReference type="InterPro" id="IPR005247">
    <property type="entry name" value="YbhB_YbcL/LppC-like"/>
</dbReference>
<sequence>MRPSGNLKAGAPPPSYIPLYLCQQSICSGPPSGTAGGERRRDTGRARAGREAPGLTTGRSESRLGCGVEVIAGAPRHAASTSSAPHSCVRLCRREVAEMKAIVVPKVMTLTSTAFAQVQTIRRSCTADGADVSPELRWDQVPAGTRSFAVTCRDSDMPRGTFIHWIIYNIPGTASGVPEGLPRQELLPDGCCQGTNDFHETGYIGPKPPPAKTHNYHFELYALDDKLPVESGVTAARLHDLMKDHILATARLTGTYRR</sequence>
<accession>A0A938BQ40</accession>
<gene>
    <name evidence="2" type="ORF">FJY68_08100</name>
</gene>
<dbReference type="PANTHER" id="PTHR30289:SF1">
    <property type="entry name" value="PEBP (PHOSPHATIDYLETHANOLAMINE-BINDING PROTEIN) FAMILY PROTEIN"/>
    <property type="match status" value="1"/>
</dbReference>
<proteinExistence type="predicted"/>
<dbReference type="InterPro" id="IPR008914">
    <property type="entry name" value="PEBP"/>
</dbReference>
<evidence type="ECO:0000313" key="3">
    <source>
        <dbReference type="Proteomes" id="UP000779900"/>
    </source>
</evidence>
<dbReference type="EMBL" id="VGIR01000044">
    <property type="protein sequence ID" value="MBM3331796.1"/>
    <property type="molecule type" value="Genomic_DNA"/>
</dbReference>
<dbReference type="Pfam" id="PF01161">
    <property type="entry name" value="PBP"/>
    <property type="match status" value="1"/>
</dbReference>
<protein>
    <submittedName>
        <fullName evidence="2">YbhB/YbcL family Raf kinase inhibitor-like protein</fullName>
    </submittedName>
</protein>
<dbReference type="NCBIfam" id="TIGR00481">
    <property type="entry name" value="YbhB/YbcL family Raf kinase inhibitor-like protein"/>
    <property type="match status" value="1"/>
</dbReference>
<dbReference type="Proteomes" id="UP000779900">
    <property type="component" value="Unassembled WGS sequence"/>
</dbReference>
<dbReference type="Gene3D" id="3.90.280.10">
    <property type="entry name" value="PEBP-like"/>
    <property type="match status" value="1"/>
</dbReference>
<evidence type="ECO:0000313" key="2">
    <source>
        <dbReference type="EMBL" id="MBM3331796.1"/>
    </source>
</evidence>
<feature type="compositionally biased region" description="Basic and acidic residues" evidence="1">
    <location>
        <begin position="37"/>
        <end position="50"/>
    </location>
</feature>
<dbReference type="PANTHER" id="PTHR30289">
    <property type="entry name" value="UNCHARACTERIZED PROTEIN YBCL-RELATED"/>
    <property type="match status" value="1"/>
</dbReference>
<dbReference type="AlphaFoldDB" id="A0A938BQ40"/>
<organism evidence="2 3">
    <name type="scientific">candidate division WOR-3 bacterium</name>
    <dbReference type="NCBI Taxonomy" id="2052148"/>
    <lineage>
        <taxon>Bacteria</taxon>
        <taxon>Bacteria division WOR-3</taxon>
    </lineage>
</organism>
<dbReference type="InterPro" id="IPR036610">
    <property type="entry name" value="PEBP-like_sf"/>
</dbReference>
<comment type="caution">
    <text evidence="2">The sequence shown here is derived from an EMBL/GenBank/DDBJ whole genome shotgun (WGS) entry which is preliminary data.</text>
</comment>
<dbReference type="CDD" id="cd00865">
    <property type="entry name" value="PEBP_bact_arch"/>
    <property type="match status" value="1"/>
</dbReference>
<name>A0A938BQ40_UNCW3</name>